<dbReference type="InterPro" id="IPR003719">
    <property type="entry name" value="Phenazine_PhzF-like"/>
</dbReference>
<dbReference type="PIRSF" id="PIRSF016184">
    <property type="entry name" value="PhzC_PhzF"/>
    <property type="match status" value="1"/>
</dbReference>
<evidence type="ECO:0000256" key="3">
    <source>
        <dbReference type="PIRSR" id="PIRSR016184-1"/>
    </source>
</evidence>
<dbReference type="NCBIfam" id="TIGR00654">
    <property type="entry name" value="PhzF_family"/>
    <property type="match status" value="1"/>
</dbReference>
<dbReference type="EMBL" id="CP070608">
    <property type="protein sequence ID" value="QSE98663.1"/>
    <property type="molecule type" value="Genomic_DNA"/>
</dbReference>
<dbReference type="AlphaFoldDB" id="A0A974WJ16"/>
<dbReference type="SUPFAM" id="SSF54506">
    <property type="entry name" value="Diaminopimelate epimerase-like"/>
    <property type="match status" value="1"/>
</dbReference>
<reference evidence="4" key="1">
    <citation type="submission" date="2021-02" db="EMBL/GenBank/DDBJ databases">
        <title>Fulvivirga sp. S481 isolated from sea water.</title>
        <authorList>
            <person name="Bae S.S."/>
            <person name="Baek K."/>
        </authorList>
    </citation>
    <scope>NUCLEOTIDE SEQUENCE</scope>
    <source>
        <strain evidence="4">S481</strain>
    </source>
</reference>
<dbReference type="RefSeq" id="WP_205723177.1">
    <property type="nucleotide sequence ID" value="NZ_CP070608.1"/>
</dbReference>
<organism evidence="4 5">
    <name type="scientific">Fulvivirga lutea</name>
    <dbReference type="NCBI Taxonomy" id="2810512"/>
    <lineage>
        <taxon>Bacteria</taxon>
        <taxon>Pseudomonadati</taxon>
        <taxon>Bacteroidota</taxon>
        <taxon>Cytophagia</taxon>
        <taxon>Cytophagales</taxon>
        <taxon>Fulvivirgaceae</taxon>
        <taxon>Fulvivirga</taxon>
    </lineage>
</organism>
<dbReference type="PANTHER" id="PTHR13774:SF17">
    <property type="entry name" value="PHENAZINE BIOSYNTHESIS-LIKE DOMAIN-CONTAINING PROTEIN"/>
    <property type="match status" value="1"/>
</dbReference>
<dbReference type="PANTHER" id="PTHR13774">
    <property type="entry name" value="PHENAZINE BIOSYNTHESIS PROTEIN"/>
    <property type="match status" value="1"/>
</dbReference>
<feature type="active site" evidence="3">
    <location>
        <position position="47"/>
    </location>
</feature>
<sequence length="271" mass="30584">MKLIQTYIVDSFTEKPFKGNPAGVCLVDNEIEANTMLEIAKELGLSETAFVRKLDNSKHHSIRYFSPKKEIALCGHATLAASKVLFNNDKKLKDLILETGEMKILDINKNGDYISMEFPAYNLEQIHLPKSLLEALGIDEFIYTAINREMNMLLIEIANAKQLKQLQPHYDKLISSYDDIDGVAVTSKSDQAEMDYELRYFWPWSGTNEDPVTGATQTFLAKYWANKLGKTEMRAFQSSERTGVVEVKLLSDHKVLISGNAHILLSGSLML</sequence>
<proteinExistence type="inferred from homology"/>
<protein>
    <submittedName>
        <fullName evidence="4">PhzF family phenazine biosynthesis protein</fullName>
    </submittedName>
</protein>
<dbReference type="Proteomes" id="UP000662783">
    <property type="component" value="Chromosome"/>
</dbReference>
<dbReference type="GO" id="GO:0016853">
    <property type="term" value="F:isomerase activity"/>
    <property type="evidence" value="ECO:0007669"/>
    <property type="project" value="UniProtKB-KW"/>
</dbReference>
<dbReference type="KEGG" id="fuv:JR347_06175"/>
<evidence type="ECO:0000256" key="2">
    <source>
        <dbReference type="ARBA" id="ARBA00023235"/>
    </source>
</evidence>
<gene>
    <name evidence="4" type="ORF">JR347_06175</name>
</gene>
<dbReference type="GO" id="GO:0005737">
    <property type="term" value="C:cytoplasm"/>
    <property type="evidence" value="ECO:0007669"/>
    <property type="project" value="TreeGrafter"/>
</dbReference>
<dbReference type="Gene3D" id="3.10.310.10">
    <property type="entry name" value="Diaminopimelate Epimerase, Chain A, domain 1"/>
    <property type="match status" value="2"/>
</dbReference>
<name>A0A974WJ16_9BACT</name>
<keyword evidence="2" id="KW-0413">Isomerase</keyword>
<keyword evidence="5" id="KW-1185">Reference proteome</keyword>
<evidence type="ECO:0000313" key="4">
    <source>
        <dbReference type="EMBL" id="QSE98663.1"/>
    </source>
</evidence>
<evidence type="ECO:0000256" key="1">
    <source>
        <dbReference type="ARBA" id="ARBA00008270"/>
    </source>
</evidence>
<comment type="similarity">
    <text evidence="1">Belongs to the PhzF family.</text>
</comment>
<accession>A0A974WJ16</accession>
<dbReference type="Pfam" id="PF02567">
    <property type="entry name" value="PhzC-PhzF"/>
    <property type="match status" value="1"/>
</dbReference>
<evidence type="ECO:0000313" key="5">
    <source>
        <dbReference type="Proteomes" id="UP000662783"/>
    </source>
</evidence>